<dbReference type="InterPro" id="IPR030392">
    <property type="entry name" value="S74_ICA"/>
</dbReference>
<name>A0A6J6Z5Q6_9ZZZZ</name>
<dbReference type="Pfam" id="PF13884">
    <property type="entry name" value="Peptidase_S74"/>
    <property type="match status" value="1"/>
</dbReference>
<feature type="domain" description="Peptidase S74" evidence="1">
    <location>
        <begin position="158"/>
        <end position="199"/>
    </location>
</feature>
<proteinExistence type="predicted"/>
<protein>
    <submittedName>
        <fullName evidence="2">Unannotated protein</fullName>
    </submittedName>
</protein>
<reference evidence="2" key="1">
    <citation type="submission" date="2020-05" db="EMBL/GenBank/DDBJ databases">
        <authorList>
            <person name="Chiriac C."/>
            <person name="Salcher M."/>
            <person name="Ghai R."/>
            <person name="Kavagutti S V."/>
        </authorList>
    </citation>
    <scope>NUCLEOTIDE SEQUENCE</scope>
</reference>
<dbReference type="EMBL" id="CAFAAM010000242">
    <property type="protein sequence ID" value="CAB4816075.1"/>
    <property type="molecule type" value="Genomic_DNA"/>
</dbReference>
<evidence type="ECO:0000259" key="1">
    <source>
        <dbReference type="Pfam" id="PF13884"/>
    </source>
</evidence>
<accession>A0A6J6Z5Q6</accession>
<evidence type="ECO:0000313" key="2">
    <source>
        <dbReference type="EMBL" id="CAB4816075.1"/>
    </source>
</evidence>
<organism evidence="2">
    <name type="scientific">freshwater metagenome</name>
    <dbReference type="NCBI Taxonomy" id="449393"/>
    <lineage>
        <taxon>unclassified sequences</taxon>
        <taxon>metagenomes</taxon>
        <taxon>ecological metagenomes</taxon>
    </lineage>
</organism>
<gene>
    <name evidence="2" type="ORF">UFOPK3010_01458</name>
</gene>
<sequence length="274" mass="30105">MGYGGVKWTLGESYMPEIVAGYRYASVTSSGATQGADVSIAFKVTGKAQLSDLIYLGKLRAKYLNGIDYLQGEVGGGWDFAKKGVFAGISAQGPYANTGVDYDFANKSTFGKSLSPYVEFNSIGIYNTPDKNQTITTSCPTSYEFINGICIPALGAPSDRRLKRDIHHLATLKNGMKIYAFKYLTSDKAYVGVMAQDLLQNASWKKAVIQQTNGFYSVNYAMLGLKMTTFAEWKSNGLASIELEKHLVRLTPLPTESQKNLTRFECGYIDEIIM</sequence>
<dbReference type="AlphaFoldDB" id="A0A6J6Z5Q6"/>